<dbReference type="PATRIC" id="fig|1206767.3.peg.2419"/>
<dbReference type="InterPro" id="IPR000868">
    <property type="entry name" value="Isochorismatase-like_dom"/>
</dbReference>
<accession>K6H8J3</accession>
<dbReference type="PANTHER" id="PTHR43540">
    <property type="entry name" value="PEROXYUREIDOACRYLATE/UREIDOACRYLATE AMIDOHYDROLASE-RELATED"/>
    <property type="match status" value="1"/>
</dbReference>
<dbReference type="PANTHER" id="PTHR43540:SF1">
    <property type="entry name" value="ISOCHORISMATASE HYDROLASE"/>
    <property type="match status" value="1"/>
</dbReference>
<dbReference type="GO" id="GO:0016787">
    <property type="term" value="F:hydrolase activity"/>
    <property type="evidence" value="ECO:0007669"/>
    <property type="project" value="UniProtKB-KW"/>
</dbReference>
<evidence type="ECO:0000313" key="4">
    <source>
        <dbReference type="Proteomes" id="UP000006272"/>
    </source>
</evidence>
<proteinExistence type="predicted"/>
<dbReference type="EMBL" id="ALAO01000204">
    <property type="protein sequence ID" value="EKO38823.1"/>
    <property type="molecule type" value="Genomic_DNA"/>
</dbReference>
<organism evidence="3 4">
    <name type="scientific">Solidesulfovibrio magneticus str. Maddingley MBC34</name>
    <dbReference type="NCBI Taxonomy" id="1206767"/>
    <lineage>
        <taxon>Bacteria</taxon>
        <taxon>Pseudomonadati</taxon>
        <taxon>Thermodesulfobacteriota</taxon>
        <taxon>Desulfovibrionia</taxon>
        <taxon>Desulfovibrionales</taxon>
        <taxon>Desulfovibrionaceae</taxon>
        <taxon>Solidesulfovibrio</taxon>
    </lineage>
</organism>
<dbReference type="InterPro" id="IPR050272">
    <property type="entry name" value="Isochorismatase-like_hydrls"/>
</dbReference>
<reference evidence="3 4" key="1">
    <citation type="submission" date="2012-07" db="EMBL/GenBank/DDBJ databases">
        <title>Draft genome sequence of Desulfovibrio magneticus str. Maddingley MBC34 obtained from a metagenomic sequence of a methanogenic enrichment isolated from coal-seam formation water in Victoria, Australia.</title>
        <authorList>
            <person name="Greenfield P."/>
            <person name="Hendry P."/>
            <person name="Li D."/>
            <person name="Rosewarne C.P."/>
            <person name="Tran-Dinh N."/>
            <person name="Elbourne L.D.H."/>
            <person name="Paulsen I.T."/>
            <person name="Midgley D.J."/>
        </authorList>
    </citation>
    <scope>NUCLEOTIDE SEQUENCE [LARGE SCALE GENOMIC DNA]</scope>
    <source>
        <strain evidence="4">Maddingley MBC34</strain>
    </source>
</reference>
<gene>
    <name evidence="3" type="ORF">B193_2473</name>
</gene>
<protein>
    <submittedName>
        <fullName evidence="3">Nicotinamidase-like amidase</fullName>
    </submittedName>
</protein>
<evidence type="ECO:0000313" key="3">
    <source>
        <dbReference type="EMBL" id="EKO38823.1"/>
    </source>
</evidence>
<dbReference type="InterPro" id="IPR036380">
    <property type="entry name" value="Isochorismatase-like_sf"/>
</dbReference>
<evidence type="ECO:0000259" key="2">
    <source>
        <dbReference type="Pfam" id="PF00857"/>
    </source>
</evidence>
<dbReference type="CDD" id="cd01014">
    <property type="entry name" value="nicotinamidase_related"/>
    <property type="match status" value="1"/>
</dbReference>
<name>K6H8J3_9BACT</name>
<dbReference type="SUPFAM" id="SSF52499">
    <property type="entry name" value="Isochorismatase-like hydrolases"/>
    <property type="match status" value="1"/>
</dbReference>
<keyword evidence="1" id="KW-0378">Hydrolase</keyword>
<dbReference type="AlphaFoldDB" id="K6H8J3"/>
<comment type="caution">
    <text evidence="3">The sequence shown here is derived from an EMBL/GenBank/DDBJ whole genome shotgun (WGS) entry which is preliminary data.</text>
</comment>
<evidence type="ECO:0000256" key="1">
    <source>
        <dbReference type="ARBA" id="ARBA00022801"/>
    </source>
</evidence>
<sequence length="188" mass="19396">MPTSSPTEQPSALLLIDIQNDYFPGGAMALAEPEAAGRNAAVLLAKFRAAGRPIFHIRHEAARPEATFFLPGTPGADIHAGVAPLPGETVILKHWPNSFRDTGLGEALAACGAKRLAVAGMMTHMCVDATVRAAFDLGYAVTVAADACATRELAYIGRTVAPADVQAAFLAALGAVYAEVVATAEVAV</sequence>
<feature type="domain" description="Isochorismatase-like" evidence="2">
    <location>
        <begin position="11"/>
        <end position="162"/>
    </location>
</feature>
<dbReference type="Proteomes" id="UP000006272">
    <property type="component" value="Unassembled WGS sequence"/>
</dbReference>
<dbReference type="Pfam" id="PF00857">
    <property type="entry name" value="Isochorismatase"/>
    <property type="match status" value="1"/>
</dbReference>
<dbReference type="Gene3D" id="3.40.50.850">
    <property type="entry name" value="Isochorismatase-like"/>
    <property type="match status" value="1"/>
</dbReference>